<dbReference type="InterPro" id="IPR036873">
    <property type="entry name" value="Rhodanese-like_dom_sf"/>
</dbReference>
<gene>
    <name evidence="3" type="ORF">FG486_05155</name>
</gene>
<name>A0A7V8U7S3_9SPHN</name>
<feature type="transmembrane region" description="Helical" evidence="1">
    <location>
        <begin position="141"/>
        <end position="165"/>
    </location>
</feature>
<dbReference type="AlphaFoldDB" id="A0A7V8U7S3"/>
<keyword evidence="1" id="KW-0472">Membrane</keyword>
<organism evidence="3 4">
    <name type="scientific">Sphingomonas ursincola</name>
    <dbReference type="NCBI Taxonomy" id="56361"/>
    <lineage>
        <taxon>Bacteria</taxon>
        <taxon>Pseudomonadati</taxon>
        <taxon>Pseudomonadota</taxon>
        <taxon>Alphaproteobacteria</taxon>
        <taxon>Sphingomonadales</taxon>
        <taxon>Sphingomonadaceae</taxon>
        <taxon>Sphingomonas</taxon>
    </lineage>
</organism>
<evidence type="ECO:0000259" key="2">
    <source>
        <dbReference type="PROSITE" id="PS50206"/>
    </source>
</evidence>
<dbReference type="InterPro" id="IPR001763">
    <property type="entry name" value="Rhodanese-like_dom"/>
</dbReference>
<dbReference type="RefSeq" id="WP_181266683.1">
    <property type="nucleotide sequence ID" value="NZ_BAAAGB010000002.1"/>
</dbReference>
<evidence type="ECO:0000256" key="1">
    <source>
        <dbReference type="SAM" id="Phobius"/>
    </source>
</evidence>
<dbReference type="Gene3D" id="6.10.140.1340">
    <property type="match status" value="1"/>
</dbReference>
<evidence type="ECO:0000313" key="4">
    <source>
        <dbReference type="Proteomes" id="UP000589292"/>
    </source>
</evidence>
<keyword evidence="1" id="KW-1133">Transmembrane helix</keyword>
<accession>A0A7V8U7S3</accession>
<dbReference type="Gene3D" id="3.40.250.10">
    <property type="entry name" value="Rhodanese-like domain"/>
    <property type="match status" value="1"/>
</dbReference>
<sequence>MAITTIDAREAHQLLDRGLARLIDIREPDEFARAHIPGAILRPASAATTEPVVLEDGVLPILMCASGMRTGLHQERLARQWPVDTLVLKGGLKAWEAAGQPVVRNARAPLELIRQVQIAAGVLILTGLLLAWLVAPAFVALTAFVGLGLTFAGLSGFCGMARLLALMPWNRRALG</sequence>
<feature type="transmembrane region" description="Helical" evidence="1">
    <location>
        <begin position="116"/>
        <end position="135"/>
    </location>
</feature>
<protein>
    <submittedName>
        <fullName evidence="3">DUF2892 domain-containing protein</fullName>
    </submittedName>
</protein>
<dbReference type="PROSITE" id="PS50206">
    <property type="entry name" value="RHODANESE_3"/>
    <property type="match status" value="1"/>
</dbReference>
<comment type="caution">
    <text evidence="3">The sequence shown here is derived from an EMBL/GenBank/DDBJ whole genome shotgun (WGS) entry which is preliminary data.</text>
</comment>
<dbReference type="SUPFAM" id="SSF52821">
    <property type="entry name" value="Rhodanese/Cell cycle control phosphatase"/>
    <property type="match status" value="1"/>
</dbReference>
<dbReference type="Proteomes" id="UP000589292">
    <property type="component" value="Unassembled WGS sequence"/>
</dbReference>
<dbReference type="EMBL" id="VDES01000001">
    <property type="protein sequence ID" value="MBA1373717.1"/>
    <property type="molecule type" value="Genomic_DNA"/>
</dbReference>
<keyword evidence="1" id="KW-0812">Transmembrane</keyword>
<dbReference type="Pfam" id="PF00581">
    <property type="entry name" value="Rhodanese"/>
    <property type="match status" value="1"/>
</dbReference>
<feature type="domain" description="Rhodanese" evidence="2">
    <location>
        <begin position="16"/>
        <end position="104"/>
    </location>
</feature>
<reference evidence="3 4" key="1">
    <citation type="journal article" date="1994" name="Int. J. Syst. Bacteriol.">
        <title>Phylogenetic positions of novel aerobic, bacteriochlorophyll a-containing bacteria and description of Roseococcus thiosulfatophilus gen. nov., sp. nov., Erythromicrobium ramosum gen. nov., sp. nov., and Erythrobacter litoralis sp. nov.</title>
        <authorList>
            <person name="Yurkov V."/>
            <person name="Stackebrandt E."/>
            <person name="Holmes A."/>
            <person name="Fuerst J.A."/>
            <person name="Hugenholtz P."/>
            <person name="Golecki J."/>
            <person name="Gad'on N."/>
            <person name="Gorlenko V.M."/>
            <person name="Kompantseva E.I."/>
            <person name="Drews G."/>
        </authorList>
    </citation>
    <scope>NUCLEOTIDE SEQUENCE [LARGE SCALE GENOMIC DNA]</scope>
    <source>
        <strain evidence="3 4">KR-99</strain>
    </source>
</reference>
<keyword evidence="4" id="KW-1185">Reference proteome</keyword>
<evidence type="ECO:0000313" key="3">
    <source>
        <dbReference type="EMBL" id="MBA1373717.1"/>
    </source>
</evidence>
<proteinExistence type="predicted"/>
<dbReference type="SMART" id="SM00450">
    <property type="entry name" value="RHOD"/>
    <property type="match status" value="1"/>
</dbReference>